<protein>
    <recommendedName>
        <fullName evidence="3">Helix-turn-helix domain-containing protein</fullName>
    </recommendedName>
</protein>
<dbReference type="EMBL" id="CTEC01000001">
    <property type="protein sequence ID" value="CQD07435.1"/>
    <property type="molecule type" value="Genomic_DNA"/>
</dbReference>
<organism evidence="1 2">
    <name type="scientific">Mycobacterium europaeum</name>
    <dbReference type="NCBI Taxonomy" id="761804"/>
    <lineage>
        <taxon>Bacteria</taxon>
        <taxon>Bacillati</taxon>
        <taxon>Actinomycetota</taxon>
        <taxon>Actinomycetes</taxon>
        <taxon>Mycobacteriales</taxon>
        <taxon>Mycobacteriaceae</taxon>
        <taxon>Mycobacterium</taxon>
        <taxon>Mycobacterium simiae complex</taxon>
    </lineage>
</organism>
<keyword evidence="2" id="KW-1185">Reference proteome</keyword>
<evidence type="ECO:0000313" key="2">
    <source>
        <dbReference type="Proteomes" id="UP000199601"/>
    </source>
</evidence>
<accession>A0A0U1D5A5</accession>
<evidence type="ECO:0000313" key="1">
    <source>
        <dbReference type="EMBL" id="CQD07435.1"/>
    </source>
</evidence>
<gene>
    <name evidence="1" type="ORF">BN000_01485</name>
</gene>
<evidence type="ECO:0008006" key="3">
    <source>
        <dbReference type="Google" id="ProtNLM"/>
    </source>
</evidence>
<dbReference type="AlphaFoldDB" id="A0A0U1D5A5"/>
<name>A0A0U1D5A5_9MYCO</name>
<dbReference type="Proteomes" id="UP000199601">
    <property type="component" value="Unassembled WGS sequence"/>
</dbReference>
<dbReference type="RefSeq" id="WP_090419530.1">
    <property type="nucleotide sequence ID" value="NZ_CTEC01000001.1"/>
</dbReference>
<proteinExistence type="predicted"/>
<sequence length="115" mass="13120">MTLTEDQLRKCLFCAVEERQARERGKPPGLARWNDDLIRALDAELALSRTRQCENAIQPHSKHEDWISAREVSEMTGWGLRRVQRHAAKLGARKIGGRLMFSESIIREHIEGSAA</sequence>
<reference evidence="2" key="1">
    <citation type="submission" date="2015-03" db="EMBL/GenBank/DDBJ databases">
        <authorList>
            <person name="Urmite Genomes"/>
        </authorList>
    </citation>
    <scope>NUCLEOTIDE SEQUENCE [LARGE SCALE GENOMIC DNA]</scope>
    <source>
        <strain evidence="2">CSUR P1344</strain>
    </source>
</reference>